<proteinExistence type="predicted"/>
<dbReference type="RefSeq" id="WP_133364183.1">
    <property type="nucleotide sequence ID" value="NZ_CP037940.1"/>
</dbReference>
<feature type="chain" id="PRO_5038777609" evidence="1">
    <location>
        <begin position="26"/>
        <end position="399"/>
    </location>
</feature>
<dbReference type="EMBL" id="CP037940">
    <property type="protein sequence ID" value="QBO37106.1"/>
    <property type="molecule type" value="Genomic_DNA"/>
</dbReference>
<gene>
    <name evidence="2" type="ORF">EQG49_11895</name>
</gene>
<accession>A0A4P6YWD8</accession>
<keyword evidence="1" id="KW-0732">Signal</keyword>
<evidence type="ECO:0000313" key="2">
    <source>
        <dbReference type="EMBL" id="QBO37106.1"/>
    </source>
</evidence>
<dbReference type="KEGG" id="wei:EQG49_11895"/>
<evidence type="ECO:0000313" key="3">
    <source>
        <dbReference type="Proteomes" id="UP000292886"/>
    </source>
</evidence>
<dbReference type="AlphaFoldDB" id="A0A4P6YWD8"/>
<reference evidence="3" key="1">
    <citation type="submission" date="2019-03" db="EMBL/GenBank/DDBJ databases">
        <title>Weissella sp. 26KH-42 Genome sequencing.</title>
        <authorList>
            <person name="Heo J."/>
            <person name="Kim S.-J."/>
            <person name="Kim J.-S."/>
            <person name="Hong S.-B."/>
            <person name="Kwon S.-W."/>
        </authorList>
    </citation>
    <scope>NUCLEOTIDE SEQUENCE [LARGE SCALE GENOMIC DNA]</scope>
    <source>
        <strain evidence="3">26KH-42</strain>
    </source>
</reference>
<evidence type="ECO:0000256" key="1">
    <source>
        <dbReference type="SAM" id="SignalP"/>
    </source>
</evidence>
<dbReference type="Proteomes" id="UP000292886">
    <property type="component" value="Chromosome"/>
</dbReference>
<organism evidence="2 3">
    <name type="scientific">Periweissella cryptocerci</name>
    <dbReference type="NCBI Taxonomy" id="2506420"/>
    <lineage>
        <taxon>Bacteria</taxon>
        <taxon>Bacillati</taxon>
        <taxon>Bacillota</taxon>
        <taxon>Bacilli</taxon>
        <taxon>Lactobacillales</taxon>
        <taxon>Lactobacillaceae</taxon>
        <taxon>Periweissella</taxon>
    </lineage>
</organism>
<name>A0A4P6YWD8_9LACO</name>
<sequence length="399" mass="46161">MKRFIKIPMILAMLLVMAICFVMNAPNVSASTYNKYYTVTNTNKNSIKKKHFVHDGDILWDDTTYHYQAISSLPYMYFISVDEADWQWADDSIEDSSGVIFPTVDEFLYGAKGDYRVWYNSHAKPTAYAYVKNSNGKIVKTYKIGQTAKKIKIKSNQKLKLSHAKATRQKVTVRIKYKNSWTGSTISSKKYRINKGSIKQIKTVRVAGYQPKKINKKYVINKRKTLTFKLMPKKAWVSVKFVNSRNAKLVATKKYLTKPYAKKYIATFSKVGYQVKKGATYRINNKVLTVKVVPKQFVYTIKYQLKTTDVDDGYNETIKYTTLEKGQKSVYYDQRFVYTQTDVDYTGVLSYKGTDYFPTGNPLALQNYDNSKYEYHTTVTGDKVITFKFSDDGGDWDFQ</sequence>
<protein>
    <submittedName>
        <fullName evidence="2">Uncharacterized protein</fullName>
    </submittedName>
</protein>
<keyword evidence="3" id="KW-1185">Reference proteome</keyword>
<feature type="signal peptide" evidence="1">
    <location>
        <begin position="1"/>
        <end position="25"/>
    </location>
</feature>